<dbReference type="Gene3D" id="3.40.50.150">
    <property type="entry name" value="Vaccinia Virus protein VP39"/>
    <property type="match status" value="1"/>
</dbReference>
<keyword evidence="2" id="KW-0808">Transferase</keyword>
<dbReference type="Pfam" id="PF08241">
    <property type="entry name" value="Methyltransf_11"/>
    <property type="match status" value="1"/>
</dbReference>
<proteinExistence type="predicted"/>
<dbReference type="KEGG" id="meg:DKB62_10260"/>
<dbReference type="RefSeq" id="WP_107196364.1">
    <property type="nucleotide sequence ID" value="NZ_CAUWMV010000003.1"/>
</dbReference>
<dbReference type="GO" id="GO:0008757">
    <property type="term" value="F:S-adenosylmethionine-dependent methyltransferase activity"/>
    <property type="evidence" value="ECO:0007669"/>
    <property type="project" value="InterPro"/>
</dbReference>
<evidence type="ECO:0000259" key="1">
    <source>
        <dbReference type="Pfam" id="PF08241"/>
    </source>
</evidence>
<reference evidence="2 3" key="1">
    <citation type="submission" date="2018-05" db="EMBL/GenBank/DDBJ databases">
        <title>Complete genome sequence of Megasphaera sp. AJH120T, isolated from the ceca of a chicken.</title>
        <authorList>
            <person name="Maki J."/>
            <person name="Looft T."/>
        </authorList>
    </citation>
    <scope>NUCLEOTIDE SEQUENCE [LARGE SCALE GENOMIC DNA]</scope>
    <source>
        <strain evidence="2 3">AJH120</strain>
    </source>
</reference>
<sequence>MEEIKREMIAYWSQRVDEFSAQRCREFQSPKRRLWIEEFQRYFSMDAPLRILDVGTGTGFFANILALEGHDVVGIDLTEHMIAEAKRKAALYHVPSAFYVMDAERPEFPDASFDVVISRNLTWALPNLGKAYRAWRRVLKDGGLLLNFDADYCHERADMPLPAAHAHQRIAPSLLADYERMKTVLRRPELRPQRDCELLAEAGFRDVRVDLSVWKRIYHDVDEFYNPTPIFCIAAYV</sequence>
<dbReference type="OrthoDB" id="5522265at2"/>
<accession>A0A346B1C2</accession>
<dbReference type="AlphaFoldDB" id="A0A346B1C2"/>
<keyword evidence="3" id="KW-1185">Reference proteome</keyword>
<protein>
    <submittedName>
        <fullName evidence="2">Class I SAM-dependent methyltransferase</fullName>
    </submittedName>
</protein>
<dbReference type="Proteomes" id="UP000254337">
    <property type="component" value="Chromosome"/>
</dbReference>
<dbReference type="EMBL" id="CP029462">
    <property type="protein sequence ID" value="AXL21915.1"/>
    <property type="molecule type" value="Genomic_DNA"/>
</dbReference>
<keyword evidence="2" id="KW-0489">Methyltransferase</keyword>
<evidence type="ECO:0000313" key="3">
    <source>
        <dbReference type="Proteomes" id="UP000254337"/>
    </source>
</evidence>
<dbReference type="PANTHER" id="PTHR43591">
    <property type="entry name" value="METHYLTRANSFERASE"/>
    <property type="match status" value="1"/>
</dbReference>
<dbReference type="CDD" id="cd02440">
    <property type="entry name" value="AdoMet_MTases"/>
    <property type="match status" value="1"/>
</dbReference>
<dbReference type="GO" id="GO:0032259">
    <property type="term" value="P:methylation"/>
    <property type="evidence" value="ECO:0007669"/>
    <property type="project" value="UniProtKB-KW"/>
</dbReference>
<dbReference type="SUPFAM" id="SSF53335">
    <property type="entry name" value="S-adenosyl-L-methionine-dependent methyltransferases"/>
    <property type="match status" value="1"/>
</dbReference>
<evidence type="ECO:0000313" key="2">
    <source>
        <dbReference type="EMBL" id="AXL21915.1"/>
    </source>
</evidence>
<dbReference type="InterPro" id="IPR029063">
    <property type="entry name" value="SAM-dependent_MTases_sf"/>
</dbReference>
<dbReference type="InterPro" id="IPR013216">
    <property type="entry name" value="Methyltransf_11"/>
</dbReference>
<organism evidence="2 3">
    <name type="scientific">Megasphaera stantonii</name>
    <dbReference type="NCBI Taxonomy" id="2144175"/>
    <lineage>
        <taxon>Bacteria</taxon>
        <taxon>Bacillati</taxon>
        <taxon>Bacillota</taxon>
        <taxon>Negativicutes</taxon>
        <taxon>Veillonellales</taxon>
        <taxon>Veillonellaceae</taxon>
        <taxon>Megasphaera</taxon>
    </lineage>
</organism>
<feature type="domain" description="Methyltransferase type 11" evidence="1">
    <location>
        <begin position="52"/>
        <end position="146"/>
    </location>
</feature>
<dbReference type="PANTHER" id="PTHR43591:SF24">
    <property type="entry name" value="2-METHOXY-6-POLYPRENYL-1,4-BENZOQUINOL METHYLASE, MITOCHONDRIAL"/>
    <property type="match status" value="1"/>
</dbReference>
<name>A0A346B1C2_9FIRM</name>
<gene>
    <name evidence="2" type="ORF">DKB62_10260</name>
</gene>